<dbReference type="Proteomes" id="UP000694941">
    <property type="component" value="Unplaced"/>
</dbReference>
<dbReference type="SUPFAM" id="SSF74788">
    <property type="entry name" value="Cullin repeat-like"/>
    <property type="match status" value="1"/>
</dbReference>
<dbReference type="InterPro" id="IPR016159">
    <property type="entry name" value="Cullin_repeat-like_dom_sf"/>
</dbReference>
<evidence type="ECO:0000256" key="1">
    <source>
        <dbReference type="ARBA" id="ARBA00010453"/>
    </source>
</evidence>
<dbReference type="PANTHER" id="PTHR32428">
    <property type="entry name" value="TARGET OF RAPAMYCIN COMPLEX 2 SUBUNIT BIT61-RELATED"/>
    <property type="match status" value="1"/>
</dbReference>
<protein>
    <submittedName>
        <fullName evidence="3">Proline-rich protein 5-like</fullName>
    </submittedName>
</protein>
<name>A0ABM1C3A8_LIMPO</name>
<proteinExistence type="inferred from homology"/>
<dbReference type="GeneID" id="106477387"/>
<accession>A0ABM1C3A8</accession>
<keyword evidence="2" id="KW-1185">Reference proteome</keyword>
<sequence>MQVSSRRNPRPFQKTMSAISLNSVQALGSIALPHSIRPNGVALSDLPENGEITSSEQFYNGQRPQWQRALSGRKVDWESLQRALVGLFQRQQPILGVGELSKLHETIRKLQSSSAGPFIYEYYKQQILTKGMIIVREQIRQAQGKSLLKRLEEAWENLFVNVLPLLEAVLFLSRREEVSLFDKLHSLLLET</sequence>
<evidence type="ECO:0000313" key="2">
    <source>
        <dbReference type="Proteomes" id="UP000694941"/>
    </source>
</evidence>
<gene>
    <name evidence="3" type="primary">LOC106477387</name>
</gene>
<dbReference type="PANTHER" id="PTHR32428:SF2">
    <property type="entry name" value="TARGET OF RAPAMYCIN COMPLEX 2 SUBUNIT BIT61-RELATED"/>
    <property type="match status" value="1"/>
</dbReference>
<comment type="similarity">
    <text evidence="1">Belongs to the PROTOR family.</text>
</comment>
<evidence type="ECO:0000313" key="3">
    <source>
        <dbReference type="RefSeq" id="XP_013793421.1"/>
    </source>
</evidence>
<reference evidence="3" key="1">
    <citation type="submission" date="2025-08" db="UniProtKB">
        <authorList>
            <consortium name="RefSeq"/>
        </authorList>
    </citation>
    <scope>IDENTIFICATION</scope>
    <source>
        <tissue evidence="3">Muscle</tissue>
    </source>
</reference>
<dbReference type="RefSeq" id="XP_013793421.1">
    <property type="nucleotide sequence ID" value="XM_013937967.2"/>
</dbReference>
<dbReference type="Pfam" id="PF08539">
    <property type="entry name" value="HbrB"/>
    <property type="match status" value="1"/>
</dbReference>
<organism evidence="2 3">
    <name type="scientific">Limulus polyphemus</name>
    <name type="common">Atlantic horseshoe crab</name>
    <dbReference type="NCBI Taxonomy" id="6850"/>
    <lineage>
        <taxon>Eukaryota</taxon>
        <taxon>Metazoa</taxon>
        <taxon>Ecdysozoa</taxon>
        <taxon>Arthropoda</taxon>
        <taxon>Chelicerata</taxon>
        <taxon>Merostomata</taxon>
        <taxon>Xiphosura</taxon>
        <taxon>Limulidae</taxon>
        <taxon>Limulus</taxon>
    </lineage>
</organism>
<dbReference type="InterPro" id="IPR013745">
    <property type="entry name" value="Bit61/PRR5"/>
</dbReference>